<evidence type="ECO:0000313" key="1">
    <source>
        <dbReference type="EMBL" id="EFP86287.2"/>
    </source>
</evidence>
<dbReference type="AlphaFoldDB" id="E3KPQ2"/>
<name>E3KPQ2_PUCGT</name>
<evidence type="ECO:0000313" key="2">
    <source>
        <dbReference type="Proteomes" id="UP000008783"/>
    </source>
</evidence>
<dbReference type="Proteomes" id="UP000008783">
    <property type="component" value="Unassembled WGS sequence"/>
</dbReference>
<dbReference type="InParanoid" id="E3KPQ2"/>
<dbReference type="RefSeq" id="XP_003330706.2">
    <property type="nucleotide sequence ID" value="XM_003330658.2"/>
</dbReference>
<dbReference type="EMBL" id="DS178299">
    <property type="protein sequence ID" value="EFP86287.2"/>
    <property type="molecule type" value="Genomic_DNA"/>
</dbReference>
<dbReference type="VEuPathDB" id="FungiDB:PGTG_12243"/>
<reference key="1">
    <citation type="submission" date="2007-01" db="EMBL/GenBank/DDBJ databases">
        <title>The Genome Sequence of Puccinia graminis f. sp. tritici Strain CRL 75-36-700-3.</title>
        <authorList>
            <consortium name="The Broad Institute Genome Sequencing Platform"/>
            <person name="Birren B."/>
            <person name="Lander E."/>
            <person name="Galagan J."/>
            <person name="Nusbaum C."/>
            <person name="Devon K."/>
            <person name="Cuomo C."/>
            <person name="Jaffe D."/>
            <person name="Butler J."/>
            <person name="Alvarez P."/>
            <person name="Gnerre S."/>
            <person name="Grabherr M."/>
            <person name="Mauceli E."/>
            <person name="Brockman W."/>
            <person name="Young S."/>
            <person name="LaButti K."/>
            <person name="Sykes S."/>
            <person name="DeCaprio D."/>
            <person name="Crawford M."/>
            <person name="Koehrsen M."/>
            <person name="Engels R."/>
            <person name="Montgomery P."/>
            <person name="Pearson M."/>
            <person name="Howarth C."/>
            <person name="Larson L."/>
            <person name="White J."/>
            <person name="Zeng Q."/>
            <person name="Kodira C."/>
            <person name="Yandava C."/>
            <person name="Alvarado L."/>
            <person name="O'Leary S."/>
            <person name="Szabo L."/>
            <person name="Dean R."/>
            <person name="Schein J."/>
        </authorList>
    </citation>
    <scope>NUCLEOTIDE SEQUENCE</scope>
    <source>
        <strain>CRL 75-36-700-3</strain>
    </source>
</reference>
<proteinExistence type="predicted"/>
<dbReference type="KEGG" id="pgr:PGTG_12243"/>
<protein>
    <submittedName>
        <fullName evidence="1">Uncharacterized protein</fullName>
    </submittedName>
</protein>
<reference evidence="2" key="2">
    <citation type="journal article" date="2011" name="Proc. Natl. Acad. Sci. U.S.A.">
        <title>Obligate biotrophy features unraveled by the genomic analysis of rust fungi.</title>
        <authorList>
            <person name="Duplessis S."/>
            <person name="Cuomo C.A."/>
            <person name="Lin Y.-C."/>
            <person name="Aerts A."/>
            <person name="Tisserant E."/>
            <person name="Veneault-Fourrey C."/>
            <person name="Joly D.L."/>
            <person name="Hacquard S."/>
            <person name="Amselem J."/>
            <person name="Cantarel B.L."/>
            <person name="Chiu R."/>
            <person name="Coutinho P.M."/>
            <person name="Feau N."/>
            <person name="Field M."/>
            <person name="Frey P."/>
            <person name="Gelhaye E."/>
            <person name="Goldberg J."/>
            <person name="Grabherr M.G."/>
            <person name="Kodira C.D."/>
            <person name="Kohler A."/>
            <person name="Kuees U."/>
            <person name="Lindquist E.A."/>
            <person name="Lucas S.M."/>
            <person name="Mago R."/>
            <person name="Mauceli E."/>
            <person name="Morin E."/>
            <person name="Murat C."/>
            <person name="Pangilinan J.L."/>
            <person name="Park R."/>
            <person name="Pearson M."/>
            <person name="Quesneville H."/>
            <person name="Rouhier N."/>
            <person name="Sakthikumar S."/>
            <person name="Salamov A.A."/>
            <person name="Schmutz J."/>
            <person name="Selles B."/>
            <person name="Shapiro H."/>
            <person name="Tanguay P."/>
            <person name="Tuskan G.A."/>
            <person name="Henrissat B."/>
            <person name="Van de Peer Y."/>
            <person name="Rouze P."/>
            <person name="Ellis J.G."/>
            <person name="Dodds P.N."/>
            <person name="Schein J.E."/>
            <person name="Zhong S."/>
            <person name="Hamelin R.C."/>
            <person name="Grigoriev I.V."/>
            <person name="Szabo L.J."/>
            <person name="Martin F."/>
        </authorList>
    </citation>
    <scope>NUCLEOTIDE SEQUENCE [LARGE SCALE GENOMIC DNA]</scope>
    <source>
        <strain evidence="2">CRL 75-36-700-3 / race SCCL</strain>
    </source>
</reference>
<dbReference type="GeneID" id="10540300"/>
<sequence>MGHSLGPVNSPKPATATWYQLAGSGGGNLGELIPAVKDNWVKVLEGSGPVLGELWYLNRFAGEASTRRAGHGVLIKYIPLVASIDVIHLSMPTMPPPSGTGVIQAIFNVYVE</sequence>
<dbReference type="HOGENOM" id="CLU_2147092_0_0_1"/>
<keyword evidence="2" id="KW-1185">Reference proteome</keyword>
<organism evidence="1 2">
    <name type="scientific">Puccinia graminis f. sp. tritici (strain CRL 75-36-700-3 / race SCCL)</name>
    <name type="common">Black stem rust fungus</name>
    <dbReference type="NCBI Taxonomy" id="418459"/>
    <lineage>
        <taxon>Eukaryota</taxon>
        <taxon>Fungi</taxon>
        <taxon>Dikarya</taxon>
        <taxon>Basidiomycota</taxon>
        <taxon>Pucciniomycotina</taxon>
        <taxon>Pucciniomycetes</taxon>
        <taxon>Pucciniales</taxon>
        <taxon>Pucciniaceae</taxon>
        <taxon>Puccinia</taxon>
    </lineage>
</organism>
<accession>E3KPQ2</accession>
<gene>
    <name evidence="1" type="ORF">PGTG_12243</name>
</gene>